<dbReference type="OrthoDB" id="8939548at2759"/>
<evidence type="ECO:0000313" key="5">
    <source>
        <dbReference type="Proteomes" id="UP000024635"/>
    </source>
</evidence>
<evidence type="ECO:0000256" key="1">
    <source>
        <dbReference type="ARBA" id="ARBA00022737"/>
    </source>
</evidence>
<proteinExistence type="predicted"/>
<dbReference type="EMBL" id="JARK01000252">
    <property type="protein sequence ID" value="EYC39536.1"/>
    <property type="molecule type" value="Genomic_DNA"/>
</dbReference>
<dbReference type="Pfam" id="PF01484">
    <property type="entry name" value="Col_cuticle_N"/>
    <property type="match status" value="1"/>
</dbReference>
<dbReference type="InterPro" id="IPR002486">
    <property type="entry name" value="Col_cuticle_N"/>
</dbReference>
<protein>
    <recommendedName>
        <fullName evidence="3">Nematode cuticle collagen N-terminal domain-containing protein</fullName>
    </recommendedName>
</protein>
<evidence type="ECO:0000259" key="3">
    <source>
        <dbReference type="SMART" id="SM01088"/>
    </source>
</evidence>
<keyword evidence="1" id="KW-0677">Repeat</keyword>
<feature type="chain" id="PRO_5001494595" description="Nematode cuticle collagen N-terminal domain-containing protein" evidence="2">
    <location>
        <begin position="19"/>
        <end position="145"/>
    </location>
</feature>
<evidence type="ECO:0000313" key="4">
    <source>
        <dbReference type="EMBL" id="EYC39536.1"/>
    </source>
</evidence>
<dbReference type="STRING" id="53326.A0A016WIY8"/>
<reference evidence="5" key="1">
    <citation type="journal article" date="2015" name="Nat. Genet.">
        <title>The genome and transcriptome of the zoonotic hookworm Ancylostoma ceylanicum identify infection-specific gene families.</title>
        <authorList>
            <person name="Schwarz E.M."/>
            <person name="Hu Y."/>
            <person name="Antoshechkin I."/>
            <person name="Miller M.M."/>
            <person name="Sternberg P.W."/>
            <person name="Aroian R.V."/>
        </authorList>
    </citation>
    <scope>NUCLEOTIDE SEQUENCE</scope>
    <source>
        <strain evidence="5">HY135</strain>
    </source>
</reference>
<organism evidence="4 5">
    <name type="scientific">Ancylostoma ceylanicum</name>
    <dbReference type="NCBI Taxonomy" id="53326"/>
    <lineage>
        <taxon>Eukaryota</taxon>
        <taxon>Metazoa</taxon>
        <taxon>Ecdysozoa</taxon>
        <taxon>Nematoda</taxon>
        <taxon>Chromadorea</taxon>
        <taxon>Rhabditida</taxon>
        <taxon>Rhabditina</taxon>
        <taxon>Rhabditomorpha</taxon>
        <taxon>Strongyloidea</taxon>
        <taxon>Ancylostomatidae</taxon>
        <taxon>Ancylostomatinae</taxon>
        <taxon>Ancylostoma</taxon>
    </lineage>
</organism>
<evidence type="ECO:0000256" key="2">
    <source>
        <dbReference type="SAM" id="SignalP"/>
    </source>
</evidence>
<gene>
    <name evidence="4" type="primary">Acey_s0652.g1163</name>
    <name evidence="4" type="ORF">Y032_0652g1163</name>
</gene>
<feature type="domain" description="Nematode cuticle collagen N-terminal" evidence="3">
    <location>
        <begin position="6"/>
        <end position="58"/>
    </location>
</feature>
<dbReference type="AlphaFoldDB" id="A0A016WIY8"/>
<dbReference type="GO" id="GO:0042302">
    <property type="term" value="F:structural constituent of cuticle"/>
    <property type="evidence" value="ECO:0007669"/>
    <property type="project" value="InterPro"/>
</dbReference>
<sequence>MHTTVLLVWSCSFLVISATLVLLSVSAEIYSDINELSKFLAAEVQVFKEETDQSWNDLLDIQTALKPRHKRSVVSQDVLAELGILHKVKSRQSHLLQSRLPSWCQCEPKQPRCPAGPRGPPGPRGAPGCEYSSFVIEEFCPFLQN</sequence>
<accession>A0A016WIY8</accession>
<feature type="signal peptide" evidence="2">
    <location>
        <begin position="1"/>
        <end position="18"/>
    </location>
</feature>
<dbReference type="SMART" id="SM01088">
    <property type="entry name" value="Col_cuticle_N"/>
    <property type="match status" value="1"/>
</dbReference>
<keyword evidence="5" id="KW-1185">Reference proteome</keyword>
<name>A0A016WIY8_9BILA</name>
<keyword evidence="2" id="KW-0732">Signal</keyword>
<comment type="caution">
    <text evidence="4">The sequence shown here is derived from an EMBL/GenBank/DDBJ whole genome shotgun (WGS) entry which is preliminary data.</text>
</comment>
<dbReference type="Proteomes" id="UP000024635">
    <property type="component" value="Unassembled WGS sequence"/>
</dbReference>